<gene>
    <name evidence="1" type="primary">bcsR</name>
    <name evidence="1" type="ORF">WH298_10290</name>
</gene>
<sequence>MTIENAFSLSASGSEDHDDINALSAAFSLKAFRYIDIAREARLNSIMARWPLLREISAAQEPDR</sequence>
<evidence type="ECO:0000313" key="2">
    <source>
        <dbReference type="Proteomes" id="UP001362100"/>
    </source>
</evidence>
<name>A0ABU8PSB0_9GAMM</name>
<comment type="caution">
    <text evidence="1">The sequence shown here is derived from an EMBL/GenBank/DDBJ whole genome shotgun (WGS) entry which is preliminary data.</text>
</comment>
<protein>
    <submittedName>
        <fullName evidence="1">Cellulose biosynthesis protein BcsR</fullName>
    </submittedName>
</protein>
<dbReference type="RefSeq" id="WP_180822802.1">
    <property type="nucleotide sequence ID" value="NZ_JACAWY010000001.1"/>
</dbReference>
<dbReference type="NCBIfam" id="NF040717">
    <property type="entry name" value="BcsR_only"/>
    <property type="match status" value="1"/>
</dbReference>
<reference evidence="1 2" key="1">
    <citation type="submission" date="2023-12" db="EMBL/GenBank/DDBJ databases">
        <title>Gut-associated functions are favored during microbiome assembly across C. elegans life.</title>
        <authorList>
            <person name="Zimmermann J."/>
        </authorList>
    </citation>
    <scope>NUCLEOTIDE SEQUENCE [LARGE SCALE GENOMIC DNA]</scope>
    <source>
        <strain evidence="1 2">BIGb0393</strain>
    </source>
</reference>
<proteinExistence type="predicted"/>
<organism evidence="1 2">
    <name type="scientific">Pantoea nemavictus</name>
    <dbReference type="NCBI Taxonomy" id="2726955"/>
    <lineage>
        <taxon>Bacteria</taxon>
        <taxon>Pseudomonadati</taxon>
        <taxon>Pseudomonadota</taxon>
        <taxon>Gammaproteobacteria</taxon>
        <taxon>Enterobacterales</taxon>
        <taxon>Erwiniaceae</taxon>
        <taxon>Pantoea</taxon>
    </lineage>
</organism>
<keyword evidence="2" id="KW-1185">Reference proteome</keyword>
<dbReference type="Pfam" id="PF10945">
    <property type="entry name" value="CBP_BcsR"/>
    <property type="match status" value="1"/>
</dbReference>
<dbReference type="EMBL" id="JBBGZW010000001">
    <property type="protein sequence ID" value="MEJ5045590.1"/>
    <property type="molecule type" value="Genomic_DNA"/>
</dbReference>
<dbReference type="Proteomes" id="UP001362100">
    <property type="component" value="Unassembled WGS sequence"/>
</dbReference>
<accession>A0ABU8PSB0</accession>
<dbReference type="InterPro" id="IPR024487">
    <property type="entry name" value="CBP_BcsR"/>
</dbReference>
<evidence type="ECO:0000313" key="1">
    <source>
        <dbReference type="EMBL" id="MEJ5045590.1"/>
    </source>
</evidence>